<proteinExistence type="predicted"/>
<sequence length="336" mass="39472">MPSSTLIPIYYIKHIRRPARTGSMNSVPADFMERVLRYLADWRINTVKLLSGNFGYFAENDLQKTFDICFVFTERTFNERLPYVRSTVRSLESVRDNDRKSLDELCYAKKNLKDARRVRIYIDEFISLEFNADAAPKAISLFEKHFVSSADVPELKAGPATPSIMKMFQVNNNKRGAIRVHNFLEPLLGTETAVFTVSAPDRELVSLVQKRWLEQSARLHGRTMLYLAFQMLRENGSRNVLDDSFWQAAMAGKNPQCKYSEHENLEDIRTMPERMRTDVDDLWFGCAEEADGYTVLFFECEHPTRPRNRMYLCVLRYWWNHIVDPLYFHNYCLYFE</sequence>
<accession>A0AA39IP46</accession>
<gene>
    <name evidence="1" type="ORF">QR680_010473</name>
</gene>
<organism evidence="1 2">
    <name type="scientific">Steinernema hermaphroditum</name>
    <dbReference type="NCBI Taxonomy" id="289476"/>
    <lineage>
        <taxon>Eukaryota</taxon>
        <taxon>Metazoa</taxon>
        <taxon>Ecdysozoa</taxon>
        <taxon>Nematoda</taxon>
        <taxon>Chromadorea</taxon>
        <taxon>Rhabditida</taxon>
        <taxon>Tylenchina</taxon>
        <taxon>Panagrolaimomorpha</taxon>
        <taxon>Strongyloidoidea</taxon>
        <taxon>Steinernematidae</taxon>
        <taxon>Steinernema</taxon>
    </lineage>
</organism>
<evidence type="ECO:0000313" key="1">
    <source>
        <dbReference type="EMBL" id="KAK0427885.1"/>
    </source>
</evidence>
<comment type="caution">
    <text evidence="1">The sequence shown here is derived from an EMBL/GenBank/DDBJ whole genome shotgun (WGS) entry which is preliminary data.</text>
</comment>
<dbReference type="EMBL" id="JAUCMV010000001">
    <property type="protein sequence ID" value="KAK0427885.1"/>
    <property type="molecule type" value="Genomic_DNA"/>
</dbReference>
<protein>
    <submittedName>
        <fullName evidence="1">Uncharacterized protein</fullName>
    </submittedName>
</protein>
<dbReference type="AlphaFoldDB" id="A0AA39IP46"/>
<name>A0AA39IP46_9BILA</name>
<dbReference type="Proteomes" id="UP001175271">
    <property type="component" value="Unassembled WGS sequence"/>
</dbReference>
<evidence type="ECO:0000313" key="2">
    <source>
        <dbReference type="Proteomes" id="UP001175271"/>
    </source>
</evidence>
<reference evidence="1" key="1">
    <citation type="submission" date="2023-06" db="EMBL/GenBank/DDBJ databases">
        <title>Genomic analysis of the entomopathogenic nematode Steinernema hermaphroditum.</title>
        <authorList>
            <person name="Schwarz E.M."/>
            <person name="Heppert J.K."/>
            <person name="Baniya A."/>
            <person name="Schwartz H.T."/>
            <person name="Tan C.-H."/>
            <person name="Antoshechkin I."/>
            <person name="Sternberg P.W."/>
            <person name="Goodrich-Blair H."/>
            <person name="Dillman A.R."/>
        </authorList>
    </citation>
    <scope>NUCLEOTIDE SEQUENCE</scope>
    <source>
        <strain evidence="1">PS9179</strain>
        <tissue evidence="1">Whole animal</tissue>
    </source>
</reference>
<keyword evidence="2" id="KW-1185">Reference proteome</keyword>